<proteinExistence type="predicted"/>
<gene>
    <name evidence="2" type="ORF">CYMTET_21906</name>
</gene>
<protein>
    <recommendedName>
        <fullName evidence="4">Ubiquitin-like domain-containing protein</fullName>
    </recommendedName>
</protein>
<dbReference type="Proteomes" id="UP001190700">
    <property type="component" value="Unassembled WGS sequence"/>
</dbReference>
<feature type="compositionally biased region" description="Pro residues" evidence="1">
    <location>
        <begin position="139"/>
        <end position="156"/>
    </location>
</feature>
<feature type="region of interest" description="Disordered" evidence="1">
    <location>
        <begin position="139"/>
        <end position="195"/>
    </location>
</feature>
<evidence type="ECO:0000256" key="1">
    <source>
        <dbReference type="SAM" id="MobiDB-lite"/>
    </source>
</evidence>
<organism evidence="2 3">
    <name type="scientific">Cymbomonas tetramitiformis</name>
    <dbReference type="NCBI Taxonomy" id="36881"/>
    <lineage>
        <taxon>Eukaryota</taxon>
        <taxon>Viridiplantae</taxon>
        <taxon>Chlorophyta</taxon>
        <taxon>Pyramimonadophyceae</taxon>
        <taxon>Pyramimonadales</taxon>
        <taxon>Pyramimonadaceae</taxon>
        <taxon>Cymbomonas</taxon>
    </lineage>
</organism>
<keyword evidence="3" id="KW-1185">Reference proteome</keyword>
<name>A0AAE0G144_9CHLO</name>
<dbReference type="InterPro" id="IPR029071">
    <property type="entry name" value="Ubiquitin-like_domsf"/>
</dbReference>
<dbReference type="Gene3D" id="3.10.20.90">
    <property type="entry name" value="Phosphatidylinositol 3-kinase Catalytic Subunit, Chain A, domain 1"/>
    <property type="match status" value="1"/>
</dbReference>
<reference evidence="2 3" key="1">
    <citation type="journal article" date="2015" name="Genome Biol. Evol.">
        <title>Comparative Genomics of a Bacterivorous Green Alga Reveals Evolutionary Causalities and Consequences of Phago-Mixotrophic Mode of Nutrition.</title>
        <authorList>
            <person name="Burns J.A."/>
            <person name="Paasch A."/>
            <person name="Narechania A."/>
            <person name="Kim E."/>
        </authorList>
    </citation>
    <scope>NUCLEOTIDE SEQUENCE [LARGE SCALE GENOMIC DNA]</scope>
    <source>
        <strain evidence="2 3">PLY_AMNH</strain>
    </source>
</reference>
<dbReference type="EMBL" id="LGRX02010808">
    <property type="protein sequence ID" value="KAK3269669.1"/>
    <property type="molecule type" value="Genomic_DNA"/>
</dbReference>
<sequence>MYVSKRNLPKSVCAGKSFEWVANFLLLNYLEFVHLLQVNLKDDAYVELSPPPILDAVWHQHLLDTRGYHAFCQDQFGAMLHHDPGRALPRERVDYDRYFRIARTIIQYKLMDERVPSIQRLVENGIWWPEMSPRPFGPAPPPSAVVPSLPPPPPPIVSVDDTEDEATEENAKEANRRGLKRPSRQAGEEFAAEGSKRMRDAELSRVYVKTLTGKRYACIVTKNSTMWDVARQISIDEGPLDQLRLLCNGKVYYGQTPRRLLQERQHPKHLEKWSDEALAEDERNIAHGETVLTLAELGIESDTAFHLVLKLGGC</sequence>
<accession>A0AAE0G144</accession>
<evidence type="ECO:0000313" key="2">
    <source>
        <dbReference type="EMBL" id="KAK3269669.1"/>
    </source>
</evidence>
<dbReference type="SUPFAM" id="SSF54236">
    <property type="entry name" value="Ubiquitin-like"/>
    <property type="match status" value="1"/>
</dbReference>
<evidence type="ECO:0008006" key="4">
    <source>
        <dbReference type="Google" id="ProtNLM"/>
    </source>
</evidence>
<comment type="caution">
    <text evidence="2">The sequence shown here is derived from an EMBL/GenBank/DDBJ whole genome shotgun (WGS) entry which is preliminary data.</text>
</comment>
<evidence type="ECO:0000313" key="3">
    <source>
        <dbReference type="Proteomes" id="UP001190700"/>
    </source>
</evidence>
<dbReference type="AlphaFoldDB" id="A0AAE0G144"/>